<dbReference type="HOGENOM" id="CLU_304240_0_0_1"/>
<feature type="compositionally biased region" description="Basic and acidic residues" evidence="2">
    <location>
        <begin position="375"/>
        <end position="417"/>
    </location>
</feature>
<evidence type="ECO:0000256" key="2">
    <source>
        <dbReference type="SAM" id="MobiDB-lite"/>
    </source>
</evidence>
<dbReference type="OrthoDB" id="5821779at2759"/>
<dbReference type="STRING" id="31234.E3LZ19"/>
<evidence type="ECO:0000313" key="4">
    <source>
        <dbReference type="Proteomes" id="UP000008281"/>
    </source>
</evidence>
<dbReference type="AlphaFoldDB" id="E3LZ19"/>
<evidence type="ECO:0000313" key="3">
    <source>
        <dbReference type="EMBL" id="EFO86662.1"/>
    </source>
</evidence>
<dbReference type="FunCoup" id="E3LZ19">
    <property type="interactions" value="1389"/>
</dbReference>
<dbReference type="OMA" id="FNEWCFT"/>
<dbReference type="EMBL" id="DS268419">
    <property type="protein sequence ID" value="EFO86662.1"/>
    <property type="molecule type" value="Genomic_DNA"/>
</dbReference>
<feature type="compositionally biased region" description="Basic and acidic residues" evidence="2">
    <location>
        <begin position="329"/>
        <end position="344"/>
    </location>
</feature>
<dbReference type="InParanoid" id="E3LZ19"/>
<name>E3LZ19_CAERE</name>
<sequence length="1037" mass="123130">MGKKKKPRVREEILKLFEVFEDVEFPPIPNMLPPQKSLKERLLEQEQERIEEIKAYEKRFSGKSHIPDDVFMALDRTFGGYETVNVEHSNIFKEEMDSFIKTSEPEPDQFMTERPRNAFESLHDRRPLVYWREQVIKGFKNSSMILERFMDERDLARAPNATKRIAKAECINLQIRRYSEIMKTSLKKQTNIIAAAEEVKDRLRRQAKDPFGLFSLIPHTIKKSNKSQHERKQILLDSYKDYLQDFNYSERPGCVAISSYLDIQKRRNELKEFLNSCESRKTPVRSVSVPPKRVKENGHEKRIEKEKDRNKRKILESSDDEVIVIPKKVGKEQRLSRESGRRSTDNTQPSAENGRPKKDMMKPLPESEIFIPKKISKDRSSVELVREKKDNVDPSLERKRKEVDKRRELTQKHDQQYCETLKKAQEEHEKKMKEEEEKRKQETIRMREEYVRRQLDLNKRMEEEKRLRAIEEQERKRIEEEKKERIRRKEEAAELERIKRSITQLKEQSLRQEEESAKKVASEEDYQFIVLPAPKFFDGWKYFKCKKPDDWTQRKEKFYNHFNWPLDEMQRDLERSEAKKSASGEPIRIPHENTSTTKIKPLYMPAKKNSNLSVAIKKRPTSPKPSTIQAKPVEEIIGEIKLLMAPSRRNIAHSISLRSQEVDYQGIYLSRLKNGYIYPFHLADGQYWPLFFTLEDTSAVGHVESLVACSSFSGKYASRYLLTSSLEDDDRSKKFDQAYGESDGDWFEYSQKPGRFSNRIGFKGHYSKSKESFEQQKQRARDQLHDAFANETREQDEFCRYMEGYRRGSDRNRNEFKQHLSTHLRQLVRDARLDVYSIKEMFHDIEDGVTDHPGTRDSPLELWWHTHGYRIYLHTRDHEYGMYMYDACAAYEKLLPPQLNSGNVDKFNEWCFTPMLASLHYQSKYRPFDVFSSEKVKRLSERHSKYTALINGRKFSLSQAVELCRLTTLDKYQWTILHDQLVSHFRDFPAIFQLMFDLPLNLIPRTDKIACKLLNSQFRLSCNSWSYGQSMYKKDSK</sequence>
<keyword evidence="1" id="KW-0175">Coiled coil</keyword>
<reference evidence="3" key="1">
    <citation type="submission" date="2007-07" db="EMBL/GenBank/DDBJ databases">
        <title>PCAP assembly of the Caenorhabditis remanei genome.</title>
        <authorList>
            <consortium name="The Caenorhabditis remanei Sequencing Consortium"/>
            <person name="Wilson R.K."/>
        </authorList>
    </citation>
    <scope>NUCLEOTIDE SEQUENCE [LARGE SCALE GENOMIC DNA]</scope>
    <source>
        <strain evidence="3">PB4641</strain>
    </source>
</reference>
<evidence type="ECO:0000256" key="1">
    <source>
        <dbReference type="SAM" id="Coils"/>
    </source>
</evidence>
<dbReference type="eggNOG" id="ENOG502SCJR">
    <property type="taxonomic scope" value="Eukaryota"/>
</dbReference>
<gene>
    <name evidence="3" type="ORF">CRE_04552</name>
</gene>
<protein>
    <submittedName>
        <fullName evidence="3">Uncharacterized protein</fullName>
    </submittedName>
</protein>
<organism evidence="4">
    <name type="scientific">Caenorhabditis remanei</name>
    <name type="common">Caenorhabditis vulgaris</name>
    <dbReference type="NCBI Taxonomy" id="31234"/>
    <lineage>
        <taxon>Eukaryota</taxon>
        <taxon>Metazoa</taxon>
        <taxon>Ecdysozoa</taxon>
        <taxon>Nematoda</taxon>
        <taxon>Chromadorea</taxon>
        <taxon>Rhabditida</taxon>
        <taxon>Rhabditina</taxon>
        <taxon>Rhabditomorpha</taxon>
        <taxon>Rhabditoidea</taxon>
        <taxon>Rhabditidae</taxon>
        <taxon>Peloderinae</taxon>
        <taxon>Caenorhabditis</taxon>
    </lineage>
</organism>
<feature type="region of interest" description="Disordered" evidence="2">
    <location>
        <begin position="281"/>
        <end position="417"/>
    </location>
</feature>
<keyword evidence="4" id="KW-1185">Reference proteome</keyword>
<accession>E3LZ19</accession>
<proteinExistence type="predicted"/>
<dbReference type="Proteomes" id="UP000008281">
    <property type="component" value="Unassembled WGS sequence"/>
</dbReference>
<feature type="coiled-coil region" evidence="1">
    <location>
        <begin position="418"/>
        <end position="515"/>
    </location>
</feature>
<feature type="compositionally biased region" description="Basic and acidic residues" evidence="2">
    <location>
        <begin position="293"/>
        <end position="316"/>
    </location>
</feature>